<evidence type="ECO:0000256" key="1">
    <source>
        <dbReference type="ARBA" id="ARBA00001947"/>
    </source>
</evidence>
<dbReference type="PANTHER" id="PTHR18952:SF81">
    <property type="entry name" value="CARBONIC ANHYDRASE 13"/>
    <property type="match status" value="1"/>
</dbReference>
<dbReference type="Pfam" id="PF00194">
    <property type="entry name" value="Carb_anhydrase"/>
    <property type="match status" value="1"/>
</dbReference>
<dbReference type="AlphaFoldDB" id="A0A803JC54"/>
<evidence type="ECO:0000313" key="9">
    <source>
        <dbReference type="Ensembl" id="ENSXETP00000105468"/>
    </source>
</evidence>
<comment type="function">
    <text evidence="7">Reversible hydration of carbon dioxide.</text>
</comment>
<evidence type="ECO:0000256" key="2">
    <source>
        <dbReference type="ARBA" id="ARBA00010718"/>
    </source>
</evidence>
<organism evidence="9">
    <name type="scientific">Xenopus tropicalis</name>
    <name type="common">Western clawed frog</name>
    <name type="synonym">Silurana tropicalis</name>
    <dbReference type="NCBI Taxonomy" id="8364"/>
    <lineage>
        <taxon>Eukaryota</taxon>
        <taxon>Metazoa</taxon>
        <taxon>Chordata</taxon>
        <taxon>Craniata</taxon>
        <taxon>Vertebrata</taxon>
        <taxon>Euteleostomi</taxon>
        <taxon>Amphibia</taxon>
        <taxon>Batrachia</taxon>
        <taxon>Anura</taxon>
        <taxon>Pipoidea</taxon>
        <taxon>Pipidae</taxon>
        <taxon>Xenopodinae</taxon>
        <taxon>Xenopus</taxon>
        <taxon>Silurana</taxon>
    </lineage>
</organism>
<dbReference type="InParanoid" id="A0A803JC54"/>
<dbReference type="InterPro" id="IPR036398">
    <property type="entry name" value="CA_dom_sf"/>
</dbReference>
<dbReference type="GeneTree" id="ENSGT00940000160659"/>
<evidence type="ECO:0000256" key="5">
    <source>
        <dbReference type="ARBA" id="ARBA00022833"/>
    </source>
</evidence>
<dbReference type="InterPro" id="IPR018338">
    <property type="entry name" value="Carbonic_anhydrase_a-class_CS"/>
</dbReference>
<keyword evidence="4 7" id="KW-0479">Metal-binding</keyword>
<dbReference type="InterPro" id="IPR001148">
    <property type="entry name" value="CA_dom"/>
</dbReference>
<evidence type="ECO:0000256" key="4">
    <source>
        <dbReference type="ARBA" id="ARBA00022723"/>
    </source>
</evidence>
<dbReference type="SUPFAM" id="SSF51069">
    <property type="entry name" value="Carbonic anhydrase"/>
    <property type="match status" value="1"/>
</dbReference>
<reference evidence="9" key="2">
    <citation type="submission" date="2021-03" db="UniProtKB">
        <authorList>
            <consortium name="Ensembl"/>
        </authorList>
    </citation>
    <scope>IDENTIFICATION</scope>
</reference>
<dbReference type="GO" id="GO:0008270">
    <property type="term" value="F:zinc ion binding"/>
    <property type="evidence" value="ECO:0007669"/>
    <property type="project" value="UniProtKB-UniRule"/>
</dbReference>
<dbReference type="SMART" id="SM01057">
    <property type="entry name" value="Carb_anhydrase"/>
    <property type="match status" value="1"/>
</dbReference>
<dbReference type="FunFam" id="3.10.200.10:FF:000001">
    <property type="entry name" value="Carbonic anhydrase 2"/>
    <property type="match status" value="1"/>
</dbReference>
<dbReference type="Ensembl" id="ENSXETT00000116152">
    <property type="protein sequence ID" value="ENSXETP00000105468"/>
    <property type="gene ID" value="ENSXETG00000026010"/>
</dbReference>
<gene>
    <name evidence="9" type="primary">ca3</name>
</gene>
<dbReference type="FunCoup" id="A0A803JC54">
    <property type="interactions" value="789"/>
</dbReference>
<accession>A0A803JC54</accession>
<dbReference type="PROSITE" id="PS51144">
    <property type="entry name" value="ALPHA_CA_2"/>
    <property type="match status" value="1"/>
</dbReference>
<dbReference type="PROSITE" id="PS00162">
    <property type="entry name" value="ALPHA_CA_1"/>
    <property type="match status" value="1"/>
</dbReference>
<reference evidence="9" key="1">
    <citation type="journal article" date="2010" name="Science">
        <title>The genome of the Western clawed frog Xenopus tropicalis.</title>
        <authorList>
            <person name="Hellsten U."/>
            <person name="Harland R.M."/>
            <person name="Gilchrist M.J."/>
            <person name="Hendrix D."/>
            <person name="Jurka J."/>
            <person name="Kapitonov V."/>
            <person name="Ovcharenko I."/>
            <person name="Putnam N.H."/>
            <person name="Shu S."/>
            <person name="Taher L."/>
            <person name="Blitz I.L."/>
            <person name="Blumberg B."/>
            <person name="Dichmann D.S."/>
            <person name="Dubchak I."/>
            <person name="Amaya E."/>
            <person name="Detter J.C."/>
            <person name="Fletcher R."/>
            <person name="Gerhard D.S."/>
            <person name="Goodstein D."/>
            <person name="Graves T."/>
            <person name="Grigoriev I.V."/>
            <person name="Grimwood J."/>
            <person name="Kawashima T."/>
            <person name="Lindquist E."/>
            <person name="Lucas S.M."/>
            <person name="Mead P.E."/>
            <person name="Mitros T."/>
            <person name="Ogino H."/>
            <person name="Ohta Y."/>
            <person name="Poliakov A.V."/>
            <person name="Pollet N."/>
            <person name="Robert J."/>
            <person name="Salamov A."/>
            <person name="Sater A.K."/>
            <person name="Schmutz J."/>
            <person name="Terry A."/>
            <person name="Vize P.D."/>
            <person name="Warren W.C."/>
            <person name="Wells D."/>
            <person name="Wills A."/>
            <person name="Wilson R.K."/>
            <person name="Zimmerman L.B."/>
            <person name="Zorn A.M."/>
            <person name="Grainger R."/>
            <person name="Grammer T."/>
            <person name="Khokha M.K."/>
            <person name="Richardson P.M."/>
            <person name="Rokhsar D.S."/>
        </authorList>
    </citation>
    <scope>NUCLEOTIDE SEQUENCE [LARGE SCALE GENOMIC DNA]</scope>
    <source>
        <strain evidence="9">Nigerian</strain>
    </source>
</reference>
<dbReference type="InterPro" id="IPR023561">
    <property type="entry name" value="Carbonic_anhydrase_a-class"/>
</dbReference>
<evidence type="ECO:0000256" key="6">
    <source>
        <dbReference type="ARBA" id="ARBA00023239"/>
    </source>
</evidence>
<dbReference type="EC" id="4.2.1.1" evidence="3 7"/>
<feature type="domain" description="Alpha-carbonic anhydrase" evidence="8">
    <location>
        <begin position="24"/>
        <end position="284"/>
    </location>
</feature>
<comment type="cofactor">
    <cofactor evidence="1 7">
        <name>Zn(2+)</name>
        <dbReference type="ChEBI" id="CHEBI:29105"/>
    </cofactor>
</comment>
<name>A0A803JC54_XENTR</name>
<protein>
    <recommendedName>
        <fullName evidence="3 7">Carbonic anhydrase</fullName>
        <ecNumber evidence="3 7">4.2.1.1</ecNumber>
    </recommendedName>
</protein>
<dbReference type="Xenbase" id="XB-GENE-1007186">
    <property type="gene designation" value="ca3"/>
</dbReference>
<dbReference type="GO" id="GO:0004089">
    <property type="term" value="F:carbonate dehydratase activity"/>
    <property type="evidence" value="ECO:0007669"/>
    <property type="project" value="UniProtKB-UniRule"/>
</dbReference>
<keyword evidence="6 7" id="KW-0456">Lyase</keyword>
<dbReference type="Gene3D" id="3.10.200.10">
    <property type="entry name" value="Alpha carbonic anhydrase"/>
    <property type="match status" value="1"/>
</dbReference>
<comment type="catalytic activity">
    <reaction evidence="7">
        <text>hydrogencarbonate + H(+) = CO2 + H2O</text>
        <dbReference type="Rhea" id="RHEA:10748"/>
        <dbReference type="ChEBI" id="CHEBI:15377"/>
        <dbReference type="ChEBI" id="CHEBI:15378"/>
        <dbReference type="ChEBI" id="CHEBI:16526"/>
        <dbReference type="ChEBI" id="CHEBI:17544"/>
        <dbReference type="EC" id="4.2.1.1"/>
    </reaction>
</comment>
<evidence type="ECO:0000256" key="3">
    <source>
        <dbReference type="ARBA" id="ARBA00012925"/>
    </source>
</evidence>
<evidence type="ECO:0000259" key="8">
    <source>
        <dbReference type="PROSITE" id="PS51144"/>
    </source>
</evidence>
<proteinExistence type="inferred from homology"/>
<dbReference type="Bgee" id="ENSXETG00000026010">
    <property type="expression patterns" value="Expressed in mesonephros and 7 other cell types or tissues"/>
</dbReference>
<sequence length="285" mass="31943">MDIIFLESSSHYSIPVDNLLEGQSRSSTKRIGSGPEVWHDLFPLANGDRQSPINIITRDAIYDPSLQPLQVNYDHDSAKVVINTGHTFTMEFDDGDDTSVLRGGPFIGSYRLRQFHFHWGSSDGHGSEHKVDGMDYAAELHIVHWNSEKFSSFVEAACAPDGLAVLGVFLKVGEPNRYIERITDTFGAIRSKGKQSPFTNFDPSCLLPASMDFWTYPGSLTVPPLLESVTWVVLKEPISISHEQLARFRSLLFTKDTAEIEACCMKSNHRPVQPLKNRKVRASFL</sequence>
<keyword evidence="5 7" id="KW-0862">Zinc</keyword>
<dbReference type="PANTHER" id="PTHR18952">
    <property type="entry name" value="CARBONIC ANHYDRASE"/>
    <property type="match status" value="1"/>
</dbReference>
<comment type="similarity">
    <text evidence="2 7">Belongs to the alpha-carbonic anhydrase family.</text>
</comment>
<evidence type="ECO:0000256" key="7">
    <source>
        <dbReference type="RuleBase" id="RU367011"/>
    </source>
</evidence>